<dbReference type="InterPro" id="IPR009057">
    <property type="entry name" value="Homeodomain-like_sf"/>
</dbReference>
<feature type="domain" description="SANT" evidence="4">
    <location>
        <begin position="56"/>
        <end position="93"/>
    </location>
</feature>
<dbReference type="AlphaFoldDB" id="A0A6N2L9D1"/>
<feature type="region of interest" description="Disordered" evidence="3">
    <location>
        <begin position="19"/>
        <end position="55"/>
    </location>
</feature>
<dbReference type="Gene3D" id="1.20.58.1880">
    <property type="match status" value="1"/>
</dbReference>
<dbReference type="InterPro" id="IPR017884">
    <property type="entry name" value="SANT_dom"/>
</dbReference>
<sequence length="677" mass="76201">MTYTQISITLNLSSMAPTRKKSVNKRFLNEASPEKEVKSSGKSKQLANGKKKLSDKLGPQWKKAELERFYKAYRDNGKNWKKVAAEVRNRSVEMVEALYNMNRAYLSLPEGTASVVGLIAMMIDHYSVLEASDSERESNEIPGVPRKLQKRKRPKVLLSASKEDPLHSSMVGSTDGCLSLLERGFGRPLHAVGKRTPRFPVSYLRKKEDGENYVSPKKKRRKSEINANEHSAVLALTEALQRVDSPQMSQTPRRRTENMKSSPVQSWDRMSESSPANLRDAFINENWSESGIGCGGADLACVRDASSLAELEGIGTVEVHKKGKKFYGNKIRVEKNGNSQSDDGGEACSGTEEEQKFSTLKGKVEIEMPNAKIDETSHWGQRKRSKKIFSADEPADLIGLQTLALNHLPCWMMKEPHKLGMKRVAYLSLHPLTIIEIKLNSQGRKRRQQVEKPKRQRYPLSSAKSVSEANKQPQPISSDMLKRKHEAVVAKVLDEEENTSVIKGKRSAQISSPSKQLKSSKLPDGSFSADQKTIANDLATSTEQVPVASQVILSTRKTSRRKMDLKRAMIPKVNVLKNQTSKYTISLQDGATRLKDKLSCVLSSPMVRRWCAFEWFYSAVDYPWFARREFVEYLNHVGLGHIPRLTRVEWVLLANLGGFLSVSYMKKERNSSNTENL</sequence>
<protein>
    <recommendedName>
        <fullName evidence="4">SANT domain-containing protein</fullName>
    </recommendedName>
</protein>
<dbReference type="InterPro" id="IPR001005">
    <property type="entry name" value="SANT/Myb"/>
</dbReference>
<evidence type="ECO:0000313" key="5">
    <source>
        <dbReference type="EMBL" id="VFU31958.1"/>
    </source>
</evidence>
<dbReference type="GO" id="GO:0005654">
    <property type="term" value="C:nucleoplasm"/>
    <property type="evidence" value="ECO:0007669"/>
    <property type="project" value="TreeGrafter"/>
</dbReference>
<reference evidence="5" key="1">
    <citation type="submission" date="2019-03" db="EMBL/GenBank/DDBJ databases">
        <authorList>
            <person name="Mank J."/>
            <person name="Almeida P."/>
        </authorList>
    </citation>
    <scope>NUCLEOTIDE SEQUENCE</scope>
    <source>
        <strain evidence="5">78183</strain>
    </source>
</reference>
<dbReference type="PROSITE" id="PS51293">
    <property type="entry name" value="SANT"/>
    <property type="match status" value="1"/>
</dbReference>
<name>A0A6N2L9D1_SALVM</name>
<dbReference type="SUPFAM" id="SSF46689">
    <property type="entry name" value="Homeodomain-like"/>
    <property type="match status" value="1"/>
</dbReference>
<dbReference type="InterPro" id="IPR033471">
    <property type="entry name" value="DIRP"/>
</dbReference>
<evidence type="ECO:0000259" key="4">
    <source>
        <dbReference type="PROSITE" id="PS51293"/>
    </source>
</evidence>
<proteinExistence type="predicted"/>
<keyword evidence="2" id="KW-0539">Nucleus</keyword>
<feature type="region of interest" description="Disordered" evidence="3">
    <location>
        <begin position="334"/>
        <end position="354"/>
    </location>
</feature>
<dbReference type="GO" id="GO:0006351">
    <property type="term" value="P:DNA-templated transcription"/>
    <property type="evidence" value="ECO:0007669"/>
    <property type="project" value="InterPro"/>
</dbReference>
<feature type="compositionally biased region" description="Low complexity" evidence="3">
    <location>
        <begin position="511"/>
        <end position="523"/>
    </location>
</feature>
<accession>A0A6N2L9D1</accession>
<gene>
    <name evidence="5" type="ORF">SVIM_LOCUS138204</name>
</gene>
<dbReference type="Pfam" id="PF00249">
    <property type="entry name" value="Myb_DNA-binding"/>
    <property type="match status" value="1"/>
</dbReference>
<evidence type="ECO:0000256" key="2">
    <source>
        <dbReference type="ARBA" id="ARBA00023242"/>
    </source>
</evidence>
<dbReference type="InterPro" id="IPR010561">
    <property type="entry name" value="LIN-9/ALY1"/>
</dbReference>
<dbReference type="CDD" id="cd00167">
    <property type="entry name" value="SANT"/>
    <property type="match status" value="1"/>
</dbReference>
<evidence type="ECO:0000256" key="3">
    <source>
        <dbReference type="SAM" id="MobiDB-lite"/>
    </source>
</evidence>
<feature type="region of interest" description="Disordered" evidence="3">
    <location>
        <begin position="243"/>
        <end position="273"/>
    </location>
</feature>
<dbReference type="GO" id="GO:0006357">
    <property type="term" value="P:regulation of transcription by RNA polymerase II"/>
    <property type="evidence" value="ECO:0007669"/>
    <property type="project" value="TreeGrafter"/>
</dbReference>
<feature type="region of interest" description="Disordered" evidence="3">
    <location>
        <begin position="134"/>
        <end position="154"/>
    </location>
</feature>
<dbReference type="GO" id="GO:0017053">
    <property type="term" value="C:transcription repressor complex"/>
    <property type="evidence" value="ECO:0007669"/>
    <property type="project" value="InterPro"/>
</dbReference>
<feature type="compositionally biased region" description="Polar residues" evidence="3">
    <location>
        <begin position="462"/>
        <end position="477"/>
    </location>
</feature>
<dbReference type="EMBL" id="CAADRP010000779">
    <property type="protein sequence ID" value="VFU31958.1"/>
    <property type="molecule type" value="Genomic_DNA"/>
</dbReference>
<feature type="region of interest" description="Disordered" evidence="3">
    <location>
        <begin position="441"/>
        <end position="483"/>
    </location>
</feature>
<comment type="subcellular location">
    <subcellularLocation>
        <location evidence="1">Nucleus</location>
    </subcellularLocation>
</comment>
<organism evidence="5">
    <name type="scientific">Salix viminalis</name>
    <name type="common">Common osier</name>
    <name type="synonym">Basket willow</name>
    <dbReference type="NCBI Taxonomy" id="40686"/>
    <lineage>
        <taxon>Eukaryota</taxon>
        <taxon>Viridiplantae</taxon>
        <taxon>Streptophyta</taxon>
        <taxon>Embryophyta</taxon>
        <taxon>Tracheophyta</taxon>
        <taxon>Spermatophyta</taxon>
        <taxon>Magnoliopsida</taxon>
        <taxon>eudicotyledons</taxon>
        <taxon>Gunneridae</taxon>
        <taxon>Pentapetalae</taxon>
        <taxon>rosids</taxon>
        <taxon>fabids</taxon>
        <taxon>Malpighiales</taxon>
        <taxon>Salicaceae</taxon>
        <taxon>Saliceae</taxon>
        <taxon>Salix</taxon>
    </lineage>
</organism>
<dbReference type="PANTHER" id="PTHR21689:SF5">
    <property type="entry name" value="PROTEIN ALWAYS EARLY 1-RELATED"/>
    <property type="match status" value="1"/>
</dbReference>
<feature type="region of interest" description="Disordered" evidence="3">
    <location>
        <begin position="500"/>
        <end position="526"/>
    </location>
</feature>
<evidence type="ECO:0000256" key="1">
    <source>
        <dbReference type="ARBA" id="ARBA00004123"/>
    </source>
</evidence>
<dbReference type="SMART" id="SM01135">
    <property type="entry name" value="DIRP"/>
    <property type="match status" value="1"/>
</dbReference>
<dbReference type="PANTHER" id="PTHR21689">
    <property type="entry name" value="LIN-9"/>
    <property type="match status" value="1"/>
</dbReference>
<dbReference type="SMART" id="SM00717">
    <property type="entry name" value="SANT"/>
    <property type="match status" value="1"/>
</dbReference>
<dbReference type="GO" id="GO:0051726">
    <property type="term" value="P:regulation of cell cycle"/>
    <property type="evidence" value="ECO:0007669"/>
    <property type="project" value="TreeGrafter"/>
</dbReference>
<dbReference type="Pfam" id="PF06584">
    <property type="entry name" value="DIRP"/>
    <property type="match status" value="1"/>
</dbReference>
<dbReference type="GO" id="GO:0003677">
    <property type="term" value="F:DNA binding"/>
    <property type="evidence" value="ECO:0007669"/>
    <property type="project" value="TreeGrafter"/>
</dbReference>